<keyword evidence="3" id="KW-1185">Reference proteome</keyword>
<evidence type="ECO:0000313" key="3">
    <source>
        <dbReference type="Proteomes" id="UP000295632"/>
    </source>
</evidence>
<proteinExistence type="predicted"/>
<feature type="transmembrane region" description="Helical" evidence="1">
    <location>
        <begin position="7"/>
        <end position="24"/>
    </location>
</feature>
<protein>
    <submittedName>
        <fullName evidence="2">Uncharacterized protein</fullName>
    </submittedName>
</protein>
<sequence>MRLFNLFFFLFVVCIICRFIFMIPRSDYGDILRYEYFYVLPGSLLVIVMLIVLPFRKKFRTKTLVIILWFTTIVFFGSSALWYFTNLPTYTYAQSQKIVEAQLASEHPEATIDRHPPPTMNYSLFPKDAGLLDTTHGSYILLFKVENSPSAYRFHPFKGSYERLPDFPF</sequence>
<dbReference type="Proteomes" id="UP000295632">
    <property type="component" value="Unassembled WGS sequence"/>
</dbReference>
<organism evidence="2 3">
    <name type="scientific">Aureibacillus halotolerans</name>
    <dbReference type="NCBI Taxonomy" id="1508390"/>
    <lineage>
        <taxon>Bacteria</taxon>
        <taxon>Bacillati</taxon>
        <taxon>Bacillota</taxon>
        <taxon>Bacilli</taxon>
        <taxon>Bacillales</taxon>
        <taxon>Bacillaceae</taxon>
        <taxon>Aureibacillus</taxon>
    </lineage>
</organism>
<comment type="caution">
    <text evidence="2">The sequence shown here is derived from an EMBL/GenBank/DDBJ whole genome shotgun (WGS) entry which is preliminary data.</text>
</comment>
<keyword evidence="1" id="KW-0472">Membrane</keyword>
<dbReference type="EMBL" id="SNYJ01000001">
    <property type="protein sequence ID" value="TDQ42593.1"/>
    <property type="molecule type" value="Genomic_DNA"/>
</dbReference>
<reference evidence="2 3" key="1">
    <citation type="submission" date="2019-03" db="EMBL/GenBank/DDBJ databases">
        <title>Genomic Encyclopedia of Type Strains, Phase IV (KMG-IV): sequencing the most valuable type-strain genomes for metagenomic binning, comparative biology and taxonomic classification.</title>
        <authorList>
            <person name="Goeker M."/>
        </authorList>
    </citation>
    <scope>NUCLEOTIDE SEQUENCE [LARGE SCALE GENOMIC DNA]</scope>
    <source>
        <strain evidence="2 3">DSM 28697</strain>
    </source>
</reference>
<keyword evidence="1" id="KW-1133">Transmembrane helix</keyword>
<gene>
    <name evidence="2" type="ORF">EV213_10121</name>
</gene>
<accession>A0A4R6UBZ4</accession>
<keyword evidence="1" id="KW-0812">Transmembrane</keyword>
<feature type="transmembrane region" description="Helical" evidence="1">
    <location>
        <begin position="36"/>
        <end position="55"/>
    </location>
</feature>
<name>A0A4R6UBZ4_9BACI</name>
<evidence type="ECO:0000256" key="1">
    <source>
        <dbReference type="SAM" id="Phobius"/>
    </source>
</evidence>
<feature type="transmembrane region" description="Helical" evidence="1">
    <location>
        <begin position="64"/>
        <end position="84"/>
    </location>
</feature>
<evidence type="ECO:0000313" key="2">
    <source>
        <dbReference type="EMBL" id="TDQ42593.1"/>
    </source>
</evidence>
<dbReference type="AlphaFoldDB" id="A0A4R6UBZ4"/>